<evidence type="ECO:0000256" key="2">
    <source>
        <dbReference type="ARBA" id="ARBA00008664"/>
    </source>
</evidence>
<evidence type="ECO:0000256" key="3">
    <source>
        <dbReference type="ARBA" id="ARBA00012027"/>
    </source>
</evidence>
<dbReference type="Proteomes" id="UP001597114">
    <property type="component" value="Unassembled WGS sequence"/>
</dbReference>
<keyword evidence="4" id="KW-0378">Hydrolase</keyword>
<evidence type="ECO:0000313" key="9">
    <source>
        <dbReference type="Proteomes" id="UP001597114"/>
    </source>
</evidence>
<dbReference type="PANTHER" id="PTHR43856">
    <property type="entry name" value="CARDIOLIPIN HYDROLASE"/>
    <property type="match status" value="1"/>
</dbReference>
<protein>
    <recommendedName>
        <fullName evidence="3">phospholipase D</fullName>
        <ecNumber evidence="3">3.1.4.4</ecNumber>
    </recommendedName>
</protein>
<dbReference type="PANTHER" id="PTHR43856:SF1">
    <property type="entry name" value="MITOCHONDRIAL CARDIOLIPIN HYDROLASE"/>
    <property type="match status" value="1"/>
</dbReference>
<comment type="similarity">
    <text evidence="2">Belongs to the phospholipase D family.</text>
</comment>
<evidence type="ECO:0000256" key="1">
    <source>
        <dbReference type="ARBA" id="ARBA00000798"/>
    </source>
</evidence>
<name>A0ABW4FA47_9PSEU</name>
<proteinExistence type="inferred from homology"/>
<accession>A0ABW4FA47</accession>
<evidence type="ECO:0000313" key="8">
    <source>
        <dbReference type="EMBL" id="MFD1523660.1"/>
    </source>
</evidence>
<evidence type="ECO:0000256" key="6">
    <source>
        <dbReference type="ARBA" id="ARBA00023098"/>
    </source>
</evidence>
<keyword evidence="6" id="KW-0443">Lipid metabolism</keyword>
<organism evidence="8 9">
    <name type="scientific">Pseudonocardia yunnanensis</name>
    <dbReference type="NCBI Taxonomy" id="58107"/>
    <lineage>
        <taxon>Bacteria</taxon>
        <taxon>Bacillati</taxon>
        <taxon>Actinomycetota</taxon>
        <taxon>Actinomycetes</taxon>
        <taxon>Pseudonocardiales</taxon>
        <taxon>Pseudonocardiaceae</taxon>
        <taxon>Pseudonocardia</taxon>
    </lineage>
</organism>
<comment type="catalytic activity">
    <reaction evidence="1">
        <text>a 1,2-diacyl-sn-glycero-3-phosphocholine + H2O = a 1,2-diacyl-sn-glycero-3-phosphate + choline + H(+)</text>
        <dbReference type="Rhea" id="RHEA:14445"/>
        <dbReference type="ChEBI" id="CHEBI:15354"/>
        <dbReference type="ChEBI" id="CHEBI:15377"/>
        <dbReference type="ChEBI" id="CHEBI:15378"/>
        <dbReference type="ChEBI" id="CHEBI:57643"/>
        <dbReference type="ChEBI" id="CHEBI:58608"/>
        <dbReference type="EC" id="3.1.4.4"/>
    </reaction>
</comment>
<dbReference type="InterPro" id="IPR025202">
    <property type="entry name" value="PLD-like_dom"/>
</dbReference>
<gene>
    <name evidence="8" type="ORF">ACFSJD_39685</name>
</gene>
<dbReference type="InterPro" id="IPR051406">
    <property type="entry name" value="PLD_domain"/>
</dbReference>
<dbReference type="InterPro" id="IPR001736">
    <property type="entry name" value="PLipase_D/transphosphatidylase"/>
</dbReference>
<dbReference type="EC" id="3.1.4.4" evidence="3"/>
<sequence>MRFRSRAAAAGRVYAVSGTNTISFAIDGADTTTDGLLGFAVERIDADLDERYYLPGFKVFASVVPNPAPYVQVSTFEHPMQSFLWDDFTAQPDHEYTYVFHPLKGRPRKIDRSARALAITVRTEPLVSKLEHDVLFNRGVASSQSYQRSFGSDPIELLTEPKRRAALAWLSRELDDAMLRFIDDCRTGDRLLGCFYEFRYRPVAEALKAALDRGVDVQLIIDGKVNEHTDSEGFHESFPREENLRLLHEAGIPDSAVTLRQARKSAIAHNKFMVRITDDGPSEVWTGFTNLSLGGIHGQTNVGHWVRNAGVATLFTKYWELLGDDPGGRPGEPRAQVIAKNAAFKSAVLAMSPVPADLRQVSSGITPVFSPRPDTAALQSYAALLDSADSQACITLAFTISPAIKDVLKDNADLDHLTFMLLEKRDRPDPDRPAAFVRINAKNNVYQAWGSFLRNPVYQWAQETNAGLLGINQHVSYVHSKFMLVDPLGSDPVVVTGSANFSAASVKENDENMLIIRGDQRVADIYLTEFNRLFNHYYFRSVTESRRRRSDEPSLFLSEDDSWVGGYTRGGLKSKRLKLYTEMTGFRTL</sequence>
<evidence type="ECO:0000259" key="7">
    <source>
        <dbReference type="PROSITE" id="PS50035"/>
    </source>
</evidence>
<keyword evidence="5" id="KW-0442">Lipid degradation</keyword>
<dbReference type="EMBL" id="JBHUCO010000069">
    <property type="protein sequence ID" value="MFD1523660.1"/>
    <property type="molecule type" value="Genomic_DNA"/>
</dbReference>
<reference evidence="9" key="1">
    <citation type="journal article" date="2019" name="Int. J. Syst. Evol. Microbiol.">
        <title>The Global Catalogue of Microorganisms (GCM) 10K type strain sequencing project: providing services to taxonomists for standard genome sequencing and annotation.</title>
        <authorList>
            <consortium name="The Broad Institute Genomics Platform"/>
            <consortium name="The Broad Institute Genome Sequencing Center for Infectious Disease"/>
            <person name="Wu L."/>
            <person name="Ma J."/>
        </authorList>
    </citation>
    <scope>NUCLEOTIDE SEQUENCE [LARGE SCALE GENOMIC DNA]</scope>
    <source>
        <strain evidence="9">CCM 7043</strain>
    </source>
</reference>
<dbReference type="CDD" id="cd09172">
    <property type="entry name" value="PLDc_Nuc_like_unchar1_1"/>
    <property type="match status" value="1"/>
</dbReference>
<dbReference type="SUPFAM" id="SSF56024">
    <property type="entry name" value="Phospholipase D/nuclease"/>
    <property type="match status" value="2"/>
</dbReference>
<evidence type="ECO:0000256" key="5">
    <source>
        <dbReference type="ARBA" id="ARBA00022963"/>
    </source>
</evidence>
<dbReference type="PROSITE" id="PS50035">
    <property type="entry name" value="PLD"/>
    <property type="match status" value="1"/>
</dbReference>
<dbReference type="RefSeq" id="WP_344723270.1">
    <property type="nucleotide sequence ID" value="NZ_BAAAUS010000019.1"/>
</dbReference>
<feature type="domain" description="PLD phosphodiesterase" evidence="7">
    <location>
        <begin position="474"/>
        <end position="505"/>
    </location>
</feature>
<dbReference type="Gene3D" id="3.30.870.10">
    <property type="entry name" value="Endonuclease Chain A"/>
    <property type="match status" value="2"/>
</dbReference>
<keyword evidence="9" id="KW-1185">Reference proteome</keyword>
<dbReference type="Pfam" id="PF13091">
    <property type="entry name" value="PLDc_2"/>
    <property type="match status" value="2"/>
</dbReference>
<evidence type="ECO:0000256" key="4">
    <source>
        <dbReference type="ARBA" id="ARBA00022801"/>
    </source>
</evidence>
<comment type="caution">
    <text evidence="8">The sequence shown here is derived from an EMBL/GenBank/DDBJ whole genome shotgun (WGS) entry which is preliminary data.</text>
</comment>